<keyword evidence="2" id="KW-1185">Reference proteome</keyword>
<organism evidence="1 2">
    <name type="scientific">Liparis tanakae</name>
    <name type="common">Tanaka's snailfish</name>
    <dbReference type="NCBI Taxonomy" id="230148"/>
    <lineage>
        <taxon>Eukaryota</taxon>
        <taxon>Metazoa</taxon>
        <taxon>Chordata</taxon>
        <taxon>Craniata</taxon>
        <taxon>Vertebrata</taxon>
        <taxon>Euteleostomi</taxon>
        <taxon>Actinopterygii</taxon>
        <taxon>Neopterygii</taxon>
        <taxon>Teleostei</taxon>
        <taxon>Neoteleostei</taxon>
        <taxon>Acanthomorphata</taxon>
        <taxon>Eupercaria</taxon>
        <taxon>Perciformes</taxon>
        <taxon>Cottioidei</taxon>
        <taxon>Cottales</taxon>
        <taxon>Liparidae</taxon>
        <taxon>Liparis</taxon>
    </lineage>
</organism>
<name>A0A4Z2IST4_9TELE</name>
<dbReference type="AlphaFoldDB" id="A0A4Z2IST4"/>
<gene>
    <name evidence="1" type="ORF">EYF80_008621</name>
</gene>
<evidence type="ECO:0000313" key="2">
    <source>
        <dbReference type="Proteomes" id="UP000314294"/>
    </source>
</evidence>
<dbReference type="Proteomes" id="UP000314294">
    <property type="component" value="Unassembled WGS sequence"/>
</dbReference>
<protein>
    <submittedName>
        <fullName evidence="1">Uncharacterized protein</fullName>
    </submittedName>
</protein>
<sequence length="111" mass="12052">MEFEAPAKALSWCNGHTLVEVGCGLQVLPGLLLQLLSELLPLHRSNCKAAVTTVGSEKPRTFFTVRSTHGLISSTSRLGRDIFQYCRTSQHRQLVGGSASSPTPASEIMRL</sequence>
<proteinExistence type="predicted"/>
<accession>A0A4Z2IST4</accession>
<comment type="caution">
    <text evidence="1">The sequence shown here is derived from an EMBL/GenBank/DDBJ whole genome shotgun (WGS) entry which is preliminary data.</text>
</comment>
<evidence type="ECO:0000313" key="1">
    <source>
        <dbReference type="EMBL" id="TNN80965.1"/>
    </source>
</evidence>
<reference evidence="1 2" key="1">
    <citation type="submission" date="2019-03" db="EMBL/GenBank/DDBJ databases">
        <title>First draft genome of Liparis tanakae, snailfish: a comprehensive survey of snailfish specific genes.</title>
        <authorList>
            <person name="Kim W."/>
            <person name="Song I."/>
            <person name="Jeong J.-H."/>
            <person name="Kim D."/>
            <person name="Kim S."/>
            <person name="Ryu S."/>
            <person name="Song J.Y."/>
            <person name="Lee S.K."/>
        </authorList>
    </citation>
    <scope>NUCLEOTIDE SEQUENCE [LARGE SCALE GENOMIC DNA]</scope>
    <source>
        <tissue evidence="1">Muscle</tissue>
    </source>
</reference>
<dbReference type="EMBL" id="SRLO01000049">
    <property type="protein sequence ID" value="TNN80965.1"/>
    <property type="molecule type" value="Genomic_DNA"/>
</dbReference>